<accession>A0AAV0Z462</accession>
<gene>
    <name evidence="1" type="ORF">VFH_I086080</name>
</gene>
<organism evidence="1 2">
    <name type="scientific">Vicia faba</name>
    <name type="common">Broad bean</name>
    <name type="synonym">Faba vulgaris</name>
    <dbReference type="NCBI Taxonomy" id="3906"/>
    <lineage>
        <taxon>Eukaryota</taxon>
        <taxon>Viridiplantae</taxon>
        <taxon>Streptophyta</taxon>
        <taxon>Embryophyta</taxon>
        <taxon>Tracheophyta</taxon>
        <taxon>Spermatophyta</taxon>
        <taxon>Magnoliopsida</taxon>
        <taxon>eudicotyledons</taxon>
        <taxon>Gunneridae</taxon>
        <taxon>Pentapetalae</taxon>
        <taxon>rosids</taxon>
        <taxon>fabids</taxon>
        <taxon>Fabales</taxon>
        <taxon>Fabaceae</taxon>
        <taxon>Papilionoideae</taxon>
        <taxon>50 kb inversion clade</taxon>
        <taxon>NPAAA clade</taxon>
        <taxon>Hologalegina</taxon>
        <taxon>IRL clade</taxon>
        <taxon>Fabeae</taxon>
        <taxon>Vicia</taxon>
    </lineage>
</organism>
<evidence type="ECO:0000313" key="2">
    <source>
        <dbReference type="Proteomes" id="UP001157006"/>
    </source>
</evidence>
<dbReference type="GO" id="GO:0003676">
    <property type="term" value="F:nucleic acid binding"/>
    <property type="evidence" value="ECO:0007669"/>
    <property type="project" value="InterPro"/>
</dbReference>
<protein>
    <submittedName>
        <fullName evidence="1">Uncharacterized protein</fullName>
    </submittedName>
</protein>
<sequence length="99" mass="11729">MKKKLDEVKWLWAEYLYEILWSYHTIVHSTTKETPFRMVYGANTMISKEINTLLWIRVSFEDSINNEHLSSEADLLDEIINTTHVQEIASKQRIAQRST</sequence>
<dbReference type="AlphaFoldDB" id="A0AAV0Z462"/>
<dbReference type="Proteomes" id="UP001157006">
    <property type="component" value="Chromosome 1S"/>
</dbReference>
<dbReference type="Gene3D" id="3.30.420.10">
    <property type="entry name" value="Ribonuclease H-like superfamily/Ribonuclease H"/>
    <property type="match status" value="1"/>
</dbReference>
<dbReference type="EMBL" id="OX451735">
    <property type="protein sequence ID" value="CAI8593330.1"/>
    <property type="molecule type" value="Genomic_DNA"/>
</dbReference>
<evidence type="ECO:0000313" key="1">
    <source>
        <dbReference type="EMBL" id="CAI8593330.1"/>
    </source>
</evidence>
<dbReference type="PANTHER" id="PTHR48475">
    <property type="entry name" value="RIBONUCLEASE H"/>
    <property type="match status" value="1"/>
</dbReference>
<proteinExistence type="predicted"/>
<reference evidence="1 2" key="1">
    <citation type="submission" date="2023-01" db="EMBL/GenBank/DDBJ databases">
        <authorList>
            <person name="Kreplak J."/>
        </authorList>
    </citation>
    <scope>NUCLEOTIDE SEQUENCE [LARGE SCALE GENOMIC DNA]</scope>
</reference>
<dbReference type="PANTHER" id="PTHR48475:SF2">
    <property type="entry name" value="RIBONUCLEASE H"/>
    <property type="match status" value="1"/>
</dbReference>
<name>A0AAV0Z462_VICFA</name>
<keyword evidence="2" id="KW-1185">Reference proteome</keyword>
<dbReference type="InterPro" id="IPR036397">
    <property type="entry name" value="RNaseH_sf"/>
</dbReference>